<dbReference type="PANTHER" id="PTHR13074:SF9">
    <property type="entry name" value="MEDIATOR OF RNA POLYMERASE II TRANSCRIPTION SUBUNIT 8"/>
    <property type="match status" value="1"/>
</dbReference>
<dbReference type="Pfam" id="PF10232">
    <property type="entry name" value="Med8"/>
    <property type="match status" value="1"/>
</dbReference>
<dbReference type="OrthoDB" id="150687at2759"/>
<dbReference type="AlphaFoldDB" id="A0A9P0GSX4"/>
<reference evidence="10" key="1">
    <citation type="submission" date="2022-01" db="EMBL/GenBank/DDBJ databases">
        <authorList>
            <person name="King R."/>
        </authorList>
    </citation>
    <scope>NUCLEOTIDE SEQUENCE</scope>
</reference>
<accession>A0A9P0GSX4</accession>
<keyword evidence="6 8" id="KW-0804">Transcription</keyword>
<evidence type="ECO:0000313" key="10">
    <source>
        <dbReference type="EMBL" id="CAH1133495.1"/>
    </source>
</evidence>
<feature type="compositionally biased region" description="Polar residues" evidence="9">
    <location>
        <begin position="230"/>
        <end position="240"/>
    </location>
</feature>
<dbReference type="GO" id="GO:0006357">
    <property type="term" value="P:regulation of transcription by RNA polymerase II"/>
    <property type="evidence" value="ECO:0007669"/>
    <property type="project" value="InterPro"/>
</dbReference>
<gene>
    <name evidence="8" type="primary">MED8</name>
    <name evidence="10" type="ORF">CEUTPL_LOCUS11947</name>
</gene>
<evidence type="ECO:0000313" key="11">
    <source>
        <dbReference type="Proteomes" id="UP001152799"/>
    </source>
</evidence>
<keyword evidence="4 8" id="KW-0805">Transcription regulation</keyword>
<dbReference type="InterPro" id="IPR019364">
    <property type="entry name" value="Mediatior_Med8_fun/met"/>
</dbReference>
<comment type="subunit">
    <text evidence="3 8">Component of the Mediator complex.</text>
</comment>
<evidence type="ECO:0000256" key="8">
    <source>
        <dbReference type="RuleBase" id="RU364144"/>
    </source>
</evidence>
<keyword evidence="7 8" id="KW-0539">Nucleus</keyword>
<keyword evidence="5 8" id="KW-0010">Activator</keyword>
<name>A0A9P0GSX4_9CUCU</name>
<evidence type="ECO:0000256" key="9">
    <source>
        <dbReference type="SAM" id="MobiDB-lite"/>
    </source>
</evidence>
<dbReference type="PANTHER" id="PTHR13074">
    <property type="entry name" value="MEDIATOR OF RNA POLYMERASE II TRANSCRIPTION SUBUNIT 8"/>
    <property type="match status" value="1"/>
</dbReference>
<dbReference type="GO" id="GO:0016592">
    <property type="term" value="C:mediator complex"/>
    <property type="evidence" value="ECO:0007669"/>
    <property type="project" value="InterPro"/>
</dbReference>
<evidence type="ECO:0000256" key="2">
    <source>
        <dbReference type="ARBA" id="ARBA00005716"/>
    </source>
</evidence>
<keyword evidence="11" id="KW-1185">Reference proteome</keyword>
<dbReference type="GO" id="GO:0000978">
    <property type="term" value="F:RNA polymerase II cis-regulatory region sequence-specific DNA binding"/>
    <property type="evidence" value="ECO:0007669"/>
    <property type="project" value="TreeGrafter"/>
</dbReference>
<dbReference type="GO" id="GO:0003712">
    <property type="term" value="F:transcription coregulator activity"/>
    <property type="evidence" value="ECO:0007669"/>
    <property type="project" value="InterPro"/>
</dbReference>
<feature type="region of interest" description="Disordered" evidence="9">
    <location>
        <begin position="226"/>
        <end position="273"/>
    </location>
</feature>
<evidence type="ECO:0000256" key="6">
    <source>
        <dbReference type="ARBA" id="ARBA00023163"/>
    </source>
</evidence>
<dbReference type="GO" id="GO:0070847">
    <property type="term" value="C:core mediator complex"/>
    <property type="evidence" value="ECO:0007669"/>
    <property type="project" value="TreeGrafter"/>
</dbReference>
<evidence type="ECO:0000256" key="7">
    <source>
        <dbReference type="ARBA" id="ARBA00023242"/>
    </source>
</evidence>
<protein>
    <recommendedName>
        <fullName evidence="8">Mediator of RNA polymerase II transcription subunit 8</fullName>
    </recommendedName>
    <alternativeName>
        <fullName evidence="8">Mediator complex subunit 8</fullName>
    </alternativeName>
</protein>
<proteinExistence type="inferred from homology"/>
<dbReference type="Proteomes" id="UP001152799">
    <property type="component" value="Chromosome 7"/>
</dbReference>
<comment type="function">
    <text evidence="8">Component of the Mediator complex, a coactivator involved in the regulated transcription of nearly all RNA polymerase II-dependent genes. Mediator functions as a bridge to convey information from gene-specific regulatory proteins to the basal RNA polymerase II transcription machinery. Mediator is recruited to promoters by direct interactions with regulatory proteins and serves as a scaffold for the assembly of a functional preinitiation complex with RNA polymerase II and the general transcription factors.</text>
</comment>
<comment type="subcellular location">
    <subcellularLocation>
        <location evidence="1 8">Nucleus</location>
    </subcellularLocation>
</comment>
<evidence type="ECO:0000256" key="1">
    <source>
        <dbReference type="ARBA" id="ARBA00004123"/>
    </source>
</evidence>
<sequence>MPFFCKIKTKQIINLINKLSNIIFNNFIIEFKMQQREEKQLETSLESIVQRVNDLKASLASMIFKVENEYESLNWPKFLDNYALVSGQLISLSKVLSHEKCPNLRNLTVLPLMLSPERDEQLIQTTEGRISTFSHDLVPDYLRTKLEPLAEQKMIQLEHKAQNLQYDNAQKQIAAYQKVVSHVSDIVSKAREEWEVEASSRAGQQQNSSVADTHLLVAAVGMGKGLKMGPNSNGQPNATSGGMMVPPQGRQGGPPGVGPMPPNAQVMGGMSKAPSAIKTNIKSAVQMHPYGR</sequence>
<evidence type="ECO:0000256" key="3">
    <source>
        <dbReference type="ARBA" id="ARBA00011837"/>
    </source>
</evidence>
<evidence type="ECO:0000256" key="5">
    <source>
        <dbReference type="ARBA" id="ARBA00023159"/>
    </source>
</evidence>
<evidence type="ECO:0000256" key="4">
    <source>
        <dbReference type="ARBA" id="ARBA00023015"/>
    </source>
</evidence>
<dbReference type="EMBL" id="OU892283">
    <property type="protein sequence ID" value="CAH1133495.1"/>
    <property type="molecule type" value="Genomic_DNA"/>
</dbReference>
<dbReference type="Gene3D" id="1.20.58.1710">
    <property type="match status" value="1"/>
</dbReference>
<comment type="similarity">
    <text evidence="2 8">Belongs to the Mediator complex subunit 8 family.</text>
</comment>
<organism evidence="10 11">
    <name type="scientific">Ceutorhynchus assimilis</name>
    <name type="common">cabbage seed weevil</name>
    <dbReference type="NCBI Taxonomy" id="467358"/>
    <lineage>
        <taxon>Eukaryota</taxon>
        <taxon>Metazoa</taxon>
        <taxon>Ecdysozoa</taxon>
        <taxon>Arthropoda</taxon>
        <taxon>Hexapoda</taxon>
        <taxon>Insecta</taxon>
        <taxon>Pterygota</taxon>
        <taxon>Neoptera</taxon>
        <taxon>Endopterygota</taxon>
        <taxon>Coleoptera</taxon>
        <taxon>Polyphaga</taxon>
        <taxon>Cucujiformia</taxon>
        <taxon>Curculionidae</taxon>
        <taxon>Ceutorhynchinae</taxon>
        <taxon>Ceutorhynchus</taxon>
    </lineage>
</organism>